<protein>
    <recommendedName>
        <fullName evidence="4">Lipoprotein</fullName>
    </recommendedName>
</protein>
<evidence type="ECO:0000256" key="1">
    <source>
        <dbReference type="SAM" id="SignalP"/>
    </source>
</evidence>
<reference evidence="2 3" key="1">
    <citation type="submission" date="2024-07" db="EMBL/GenBank/DDBJ databases">
        <title>Description of Labrys sedimenti sp. nov., isolated from a diclofenac-degrading enrichment culture.</title>
        <authorList>
            <person name="Tancsics A."/>
            <person name="Csepanyi A."/>
        </authorList>
    </citation>
    <scope>NUCLEOTIDE SEQUENCE [LARGE SCALE GENOMIC DNA]</scope>
    <source>
        <strain evidence="2 3">LMG 23578</strain>
    </source>
</reference>
<gene>
    <name evidence="2" type="ORF">ABXS05_26395</name>
</gene>
<organism evidence="2 3">
    <name type="scientific">Labrys neptuniae</name>
    <dbReference type="NCBI Taxonomy" id="376174"/>
    <lineage>
        <taxon>Bacteria</taxon>
        <taxon>Pseudomonadati</taxon>
        <taxon>Pseudomonadota</taxon>
        <taxon>Alphaproteobacteria</taxon>
        <taxon>Hyphomicrobiales</taxon>
        <taxon>Xanthobacteraceae</taxon>
        <taxon>Labrys</taxon>
    </lineage>
</organism>
<proteinExistence type="predicted"/>
<evidence type="ECO:0008006" key="4">
    <source>
        <dbReference type="Google" id="ProtNLM"/>
    </source>
</evidence>
<keyword evidence="3" id="KW-1185">Reference proteome</keyword>
<name>A0ABV3PTW5_9HYPH</name>
<evidence type="ECO:0000313" key="3">
    <source>
        <dbReference type="Proteomes" id="UP001555786"/>
    </source>
</evidence>
<dbReference type="RefSeq" id="WP_311934347.1">
    <property type="nucleotide sequence ID" value="NZ_JAVSCS010000007.1"/>
</dbReference>
<feature type="chain" id="PRO_5047340590" description="Lipoprotein" evidence="1">
    <location>
        <begin position="22"/>
        <end position="149"/>
    </location>
</feature>
<feature type="signal peptide" evidence="1">
    <location>
        <begin position="1"/>
        <end position="21"/>
    </location>
</feature>
<dbReference type="EMBL" id="JBFNQD010000012">
    <property type="protein sequence ID" value="MEW9309108.1"/>
    <property type="molecule type" value="Genomic_DNA"/>
</dbReference>
<sequence length="149" mass="15507">MQASILLGCAALLAGCGASSAPTPVVATPTVAVTSEELVGKWGLASYREETDKVRTEVAAKAACSNPYVIGKGAQGGVTMHLADQATPQEVYLKTASDGGVYIGPQGKPGERADRQILSYDKGVLVTRWVDPGVAKRYGTMMFVRCATA</sequence>
<comment type="caution">
    <text evidence="2">The sequence shown here is derived from an EMBL/GenBank/DDBJ whole genome shotgun (WGS) entry which is preliminary data.</text>
</comment>
<keyword evidence="1" id="KW-0732">Signal</keyword>
<dbReference type="Proteomes" id="UP001555786">
    <property type="component" value="Unassembled WGS sequence"/>
</dbReference>
<evidence type="ECO:0000313" key="2">
    <source>
        <dbReference type="EMBL" id="MEW9309108.1"/>
    </source>
</evidence>
<accession>A0ABV3PTW5</accession>